<name>A0A015SRI4_BACFG</name>
<reference evidence="2 3" key="1">
    <citation type="submission" date="2014-02" db="EMBL/GenBank/DDBJ databases">
        <authorList>
            <person name="Sears C."/>
            <person name="Carroll K."/>
            <person name="Sack B.R."/>
            <person name="Qadri F."/>
            <person name="Myers L.L."/>
            <person name="Chung G.-T."/>
            <person name="Escheverria P."/>
            <person name="Fraser C.M."/>
            <person name="Sadzewicz L."/>
            <person name="Shefchek K.A."/>
            <person name="Tallon L."/>
            <person name="Das S.P."/>
            <person name="Daugherty S."/>
            <person name="Mongodin E.F."/>
        </authorList>
    </citation>
    <scope>NUCLEOTIDE SEQUENCE [LARGE SCALE GENOMIC DNA]</scope>
    <source>
        <strain evidence="3">3988T(B)14</strain>
    </source>
</reference>
<evidence type="ECO:0000313" key="3">
    <source>
        <dbReference type="Proteomes" id="UP000020529"/>
    </source>
</evidence>
<dbReference type="RefSeq" id="WP_022347576.1">
    <property type="nucleotide sequence ID" value="NZ_JGCY01000261.1"/>
</dbReference>
<protein>
    <recommendedName>
        <fullName evidence="4">Outer membrane protein beta-barrel domain-containing protein</fullName>
    </recommendedName>
</protein>
<evidence type="ECO:0000313" key="2">
    <source>
        <dbReference type="EMBL" id="EXY74819.1"/>
    </source>
</evidence>
<evidence type="ECO:0008006" key="4">
    <source>
        <dbReference type="Google" id="ProtNLM"/>
    </source>
</evidence>
<dbReference type="PATRIC" id="fig|1339315.3.peg.2177"/>
<evidence type="ECO:0000256" key="1">
    <source>
        <dbReference type="SAM" id="SignalP"/>
    </source>
</evidence>
<keyword evidence="1" id="KW-0732">Signal</keyword>
<proteinExistence type="predicted"/>
<organism evidence="2 3">
    <name type="scientific">Bacteroides fragilis str. 3988T(B)14</name>
    <dbReference type="NCBI Taxonomy" id="1339315"/>
    <lineage>
        <taxon>Bacteria</taxon>
        <taxon>Pseudomonadati</taxon>
        <taxon>Bacteroidota</taxon>
        <taxon>Bacteroidia</taxon>
        <taxon>Bacteroidales</taxon>
        <taxon>Bacteroidaceae</taxon>
        <taxon>Bacteroides</taxon>
    </lineage>
</organism>
<dbReference type="Proteomes" id="UP000020529">
    <property type="component" value="Unassembled WGS sequence"/>
</dbReference>
<dbReference type="AlphaFoldDB" id="A0A015SRI4"/>
<accession>A0A015SRI4</accession>
<comment type="caution">
    <text evidence="2">The sequence shown here is derived from an EMBL/GenBank/DDBJ whole genome shotgun (WGS) entry which is preliminary data.</text>
</comment>
<gene>
    <name evidence="2" type="ORF">M124_1399</name>
</gene>
<feature type="chain" id="PRO_5001476093" description="Outer membrane protein beta-barrel domain-containing protein" evidence="1">
    <location>
        <begin position="19"/>
        <end position="297"/>
    </location>
</feature>
<sequence>MKHIYLLLFMLIPMTGMAQEGISQDTTLYVNGRKILIKENEGKIKVKLYEQSSHGDTIENDQIFEGIYTDGQTTERRTAFTVPFVKRKNHYRFDPHIAGFYMGYTRLSDGINFNTPDGLNINANKSWEIGFNLFQGSLTLSRDRQWGITTGLGWGYRSFRLGNSYAFRQIDGVTGIVPGVPDEEVYTKSRLRYFYFRIPVALEWQKRFSHSNAHGPLFFSAGLEAEIRHGAKSKAKVNGHKKNLDSGLNVHPVGINLLAQAGYGDIGVYLRYSTYSLFEHKKGPELYPYSFGLCWYW</sequence>
<feature type="signal peptide" evidence="1">
    <location>
        <begin position="1"/>
        <end position="18"/>
    </location>
</feature>
<dbReference type="EMBL" id="JGCY01000261">
    <property type="protein sequence ID" value="EXY74819.1"/>
    <property type="molecule type" value="Genomic_DNA"/>
</dbReference>